<dbReference type="PANTHER" id="PTHR34846:SF11">
    <property type="entry name" value="4-CARBOXYMUCONOLACTONE DECARBOXYLASE FAMILY PROTEIN (AFU_ORTHOLOGUE AFUA_6G11590)"/>
    <property type="match status" value="1"/>
</dbReference>
<dbReference type="PANTHER" id="PTHR34846">
    <property type="entry name" value="4-CARBOXYMUCONOLACTONE DECARBOXYLASE FAMILY PROTEIN (AFU_ORTHOLOGUE AFUA_6G11590)"/>
    <property type="match status" value="1"/>
</dbReference>
<sequence>MTVLTMDAAALPPAAKALYDEMAARRNARGEHFGGPYLALLNHPELARRIEALGFFLKFEGVLPRDVYQFVVLTVAKSTGAAFEWQDHVEHARAAGLPEALIDAVGSGDATALPAPYDLVHAVLAKTLTWQEVPDDLQAAIETSFGPEGLVEIVVLSGFYQMFAAINQGFGIGLPPKT</sequence>
<keyword evidence="3" id="KW-1185">Reference proteome</keyword>
<dbReference type="SUPFAM" id="SSF69118">
    <property type="entry name" value="AhpD-like"/>
    <property type="match status" value="1"/>
</dbReference>
<comment type="caution">
    <text evidence="2">The sequence shown here is derived from an EMBL/GenBank/DDBJ whole genome shotgun (WGS) entry which is preliminary data.</text>
</comment>
<protein>
    <submittedName>
        <fullName evidence="2">Carboxymuconolactone decarboxylase</fullName>
    </submittedName>
</protein>
<dbReference type="RefSeq" id="WP_111421965.1">
    <property type="nucleotide sequence ID" value="NZ_NPEX01000305.1"/>
</dbReference>
<dbReference type="Pfam" id="PF02627">
    <property type="entry name" value="CMD"/>
    <property type="match status" value="1"/>
</dbReference>
<dbReference type="EMBL" id="NPEX01000305">
    <property type="protein sequence ID" value="RAI39213.1"/>
    <property type="molecule type" value="Genomic_DNA"/>
</dbReference>
<dbReference type="GO" id="GO:0051920">
    <property type="term" value="F:peroxiredoxin activity"/>
    <property type="evidence" value="ECO:0007669"/>
    <property type="project" value="InterPro"/>
</dbReference>
<dbReference type="Proteomes" id="UP000249130">
    <property type="component" value="Unassembled WGS sequence"/>
</dbReference>
<dbReference type="OrthoDB" id="9129225at2"/>
<organism evidence="2 3">
    <name type="scientific">Rhodoplanes roseus</name>
    <dbReference type="NCBI Taxonomy" id="29409"/>
    <lineage>
        <taxon>Bacteria</taxon>
        <taxon>Pseudomonadati</taxon>
        <taxon>Pseudomonadota</taxon>
        <taxon>Alphaproteobacteria</taxon>
        <taxon>Hyphomicrobiales</taxon>
        <taxon>Nitrobacteraceae</taxon>
        <taxon>Rhodoplanes</taxon>
    </lineage>
</organism>
<feature type="domain" description="Carboxymuconolactone decarboxylase-like" evidence="1">
    <location>
        <begin position="44"/>
        <end position="105"/>
    </location>
</feature>
<evidence type="ECO:0000313" key="2">
    <source>
        <dbReference type="EMBL" id="RAI39213.1"/>
    </source>
</evidence>
<evidence type="ECO:0000313" key="3">
    <source>
        <dbReference type="Proteomes" id="UP000249130"/>
    </source>
</evidence>
<dbReference type="InterPro" id="IPR029032">
    <property type="entry name" value="AhpD-like"/>
</dbReference>
<proteinExistence type="predicted"/>
<reference evidence="2 3" key="1">
    <citation type="submission" date="2017-07" db="EMBL/GenBank/DDBJ databases">
        <title>Draft Genome Sequences of Select Purple Nonsulfur Bacteria.</title>
        <authorList>
            <person name="Lasarre B."/>
            <person name="Mckinlay J.B."/>
        </authorList>
    </citation>
    <scope>NUCLEOTIDE SEQUENCE [LARGE SCALE GENOMIC DNA]</scope>
    <source>
        <strain evidence="2 3">DSM 5909</strain>
    </source>
</reference>
<dbReference type="InterPro" id="IPR003779">
    <property type="entry name" value="CMD-like"/>
</dbReference>
<dbReference type="Gene3D" id="1.20.1290.10">
    <property type="entry name" value="AhpD-like"/>
    <property type="match status" value="1"/>
</dbReference>
<accession>A0A327KNP6</accession>
<gene>
    <name evidence="2" type="ORF">CH341_26345</name>
</gene>
<evidence type="ECO:0000259" key="1">
    <source>
        <dbReference type="Pfam" id="PF02627"/>
    </source>
</evidence>
<dbReference type="AlphaFoldDB" id="A0A327KNP6"/>
<name>A0A327KNP6_9BRAD</name>